<protein>
    <submittedName>
        <fullName evidence="2">Uncharacterized protein MANES_14G113200</fullName>
    </submittedName>
</protein>
<dbReference type="PANTHER" id="PTHR33625:SF4">
    <property type="entry name" value="OS08G0179900 PROTEIN"/>
    <property type="match status" value="1"/>
</dbReference>
<dbReference type="EMBL" id="GGEC01033084">
    <property type="protein sequence ID" value="MBX13568.1"/>
    <property type="molecule type" value="Transcribed_RNA"/>
</dbReference>
<evidence type="ECO:0000313" key="2">
    <source>
        <dbReference type="EMBL" id="MBX13568.1"/>
    </source>
</evidence>
<name>A0A2P2L6F8_RHIMU</name>
<dbReference type="EMBL" id="GGEC01033087">
    <property type="protein sequence ID" value="MBX13571.1"/>
    <property type="molecule type" value="Transcribed_RNA"/>
</dbReference>
<reference evidence="2" key="1">
    <citation type="submission" date="2018-02" db="EMBL/GenBank/DDBJ databases">
        <title>Rhizophora mucronata_Transcriptome.</title>
        <authorList>
            <person name="Meera S.P."/>
            <person name="Sreeshan A."/>
            <person name="Augustine A."/>
        </authorList>
    </citation>
    <scope>NUCLEOTIDE SEQUENCE</scope>
    <source>
        <tissue evidence="2">Leaf</tissue>
    </source>
</reference>
<feature type="transmembrane region" description="Helical" evidence="1">
    <location>
        <begin position="295"/>
        <end position="313"/>
    </location>
</feature>
<accession>A0A2P2L6F8</accession>
<dbReference type="PANTHER" id="PTHR33625">
    <property type="entry name" value="OS08G0179900 PROTEIN"/>
    <property type="match status" value="1"/>
</dbReference>
<proteinExistence type="predicted"/>
<sequence>MGGGGAAVRAATRVAGIGVVNTGIRGGISSVPRSAEHSVRNVSRPVTALISQGGNAGGADVAAAVQRPSWELDEREFGGGEEELLLDTGRPMPRVVFGGAPSPQEAKDAASELKDAIEKVYLSSPTHMESDGSFGIGQLSGLSLLSNSDNLETKNRIISEPIAAPVPKYAMEAFSLLHECPAVQTVVASIACDPNVWDAVMKNDELMEFLQTHKTNVDLGDQESPSTCTEVFDNESQFETGKSVNGFGDLLKNIKQRVVEMVSNVSTYLQNIFGAFSAENASAASDARPNFMDKTLGASFLALAVMVMMVVVLKRV</sequence>
<dbReference type="AlphaFoldDB" id="A0A2P2L6F8"/>
<keyword evidence="1" id="KW-0812">Transmembrane</keyword>
<evidence type="ECO:0000256" key="1">
    <source>
        <dbReference type="SAM" id="Phobius"/>
    </source>
</evidence>
<organism evidence="2">
    <name type="scientific">Rhizophora mucronata</name>
    <name type="common">Asiatic mangrove</name>
    <dbReference type="NCBI Taxonomy" id="61149"/>
    <lineage>
        <taxon>Eukaryota</taxon>
        <taxon>Viridiplantae</taxon>
        <taxon>Streptophyta</taxon>
        <taxon>Embryophyta</taxon>
        <taxon>Tracheophyta</taxon>
        <taxon>Spermatophyta</taxon>
        <taxon>Magnoliopsida</taxon>
        <taxon>eudicotyledons</taxon>
        <taxon>Gunneridae</taxon>
        <taxon>Pentapetalae</taxon>
        <taxon>rosids</taxon>
        <taxon>fabids</taxon>
        <taxon>Malpighiales</taxon>
        <taxon>Rhizophoraceae</taxon>
        <taxon>Rhizophora</taxon>
    </lineage>
</organism>
<keyword evidence="1" id="KW-0472">Membrane</keyword>
<keyword evidence="1" id="KW-1133">Transmembrane helix</keyword>